<evidence type="ECO:0008006" key="3">
    <source>
        <dbReference type="Google" id="ProtNLM"/>
    </source>
</evidence>
<dbReference type="AlphaFoldDB" id="A0ABD2Z2T6"/>
<comment type="caution">
    <text evidence="1">The sequence shown here is derived from an EMBL/GenBank/DDBJ whole genome shotgun (WGS) entry which is preliminary data.</text>
</comment>
<sequence length="123" mass="13495">MLTPALGSLFPQCSRPCWPNSGSGNSHDDLYGRATRLARELKWMRKGLAVFAAVLIGIDIQVKEIFTVKKEAKFKEMKLSGCTKWIGPNGIAAAYSLVQVLSHLLMARIGRGPQNSFAVFLNS</sequence>
<protein>
    <recommendedName>
        <fullName evidence="3">CASP-like protein</fullName>
    </recommendedName>
</protein>
<gene>
    <name evidence="1" type="ORF">ACH5RR_026517</name>
</gene>
<name>A0ABD2Z2T6_9GENT</name>
<reference evidence="1 2" key="1">
    <citation type="submission" date="2024-11" db="EMBL/GenBank/DDBJ databases">
        <title>A near-complete genome assembly of Cinchona calisaya.</title>
        <authorList>
            <person name="Lian D.C."/>
            <person name="Zhao X.W."/>
            <person name="Wei L."/>
        </authorList>
    </citation>
    <scope>NUCLEOTIDE SEQUENCE [LARGE SCALE GENOMIC DNA]</scope>
    <source>
        <tissue evidence="1">Nenye</tissue>
    </source>
</reference>
<organism evidence="1 2">
    <name type="scientific">Cinchona calisaya</name>
    <dbReference type="NCBI Taxonomy" id="153742"/>
    <lineage>
        <taxon>Eukaryota</taxon>
        <taxon>Viridiplantae</taxon>
        <taxon>Streptophyta</taxon>
        <taxon>Embryophyta</taxon>
        <taxon>Tracheophyta</taxon>
        <taxon>Spermatophyta</taxon>
        <taxon>Magnoliopsida</taxon>
        <taxon>eudicotyledons</taxon>
        <taxon>Gunneridae</taxon>
        <taxon>Pentapetalae</taxon>
        <taxon>asterids</taxon>
        <taxon>lamiids</taxon>
        <taxon>Gentianales</taxon>
        <taxon>Rubiaceae</taxon>
        <taxon>Cinchonoideae</taxon>
        <taxon>Cinchoneae</taxon>
        <taxon>Cinchona</taxon>
    </lineage>
</organism>
<keyword evidence="2" id="KW-1185">Reference proteome</keyword>
<dbReference type="EMBL" id="JBJUIK010000011">
    <property type="protein sequence ID" value="KAL3513800.1"/>
    <property type="molecule type" value="Genomic_DNA"/>
</dbReference>
<accession>A0ABD2Z2T6</accession>
<proteinExistence type="predicted"/>
<evidence type="ECO:0000313" key="1">
    <source>
        <dbReference type="EMBL" id="KAL3513800.1"/>
    </source>
</evidence>
<dbReference type="Proteomes" id="UP001630127">
    <property type="component" value="Unassembled WGS sequence"/>
</dbReference>
<evidence type="ECO:0000313" key="2">
    <source>
        <dbReference type="Proteomes" id="UP001630127"/>
    </source>
</evidence>